<reference evidence="1 2" key="1">
    <citation type="journal article" date="2018" name="Front. Plant Sci.">
        <title>Red Clover (Trifolium pratense) and Zigzag Clover (T. medium) - A Picture of Genomic Similarities and Differences.</title>
        <authorList>
            <person name="Dluhosova J."/>
            <person name="Istvanek J."/>
            <person name="Nedelnik J."/>
            <person name="Repkova J."/>
        </authorList>
    </citation>
    <scope>NUCLEOTIDE SEQUENCE [LARGE SCALE GENOMIC DNA]</scope>
    <source>
        <strain evidence="2">cv. 10/8</strain>
        <tissue evidence="1">Leaf</tissue>
    </source>
</reference>
<proteinExistence type="predicted"/>
<keyword evidence="2" id="KW-1185">Reference proteome</keyword>
<evidence type="ECO:0000313" key="2">
    <source>
        <dbReference type="Proteomes" id="UP000265520"/>
    </source>
</evidence>
<comment type="caution">
    <text evidence="1">The sequence shown here is derived from an EMBL/GenBank/DDBJ whole genome shotgun (WGS) entry which is preliminary data.</text>
</comment>
<sequence>MDLSSMRVMLKDEELFRTFAFEEERFGEAVDEEYSSI</sequence>
<dbReference type="AlphaFoldDB" id="A0A392TRY1"/>
<organism evidence="1 2">
    <name type="scientific">Trifolium medium</name>
    <dbReference type="NCBI Taxonomy" id="97028"/>
    <lineage>
        <taxon>Eukaryota</taxon>
        <taxon>Viridiplantae</taxon>
        <taxon>Streptophyta</taxon>
        <taxon>Embryophyta</taxon>
        <taxon>Tracheophyta</taxon>
        <taxon>Spermatophyta</taxon>
        <taxon>Magnoliopsida</taxon>
        <taxon>eudicotyledons</taxon>
        <taxon>Gunneridae</taxon>
        <taxon>Pentapetalae</taxon>
        <taxon>rosids</taxon>
        <taxon>fabids</taxon>
        <taxon>Fabales</taxon>
        <taxon>Fabaceae</taxon>
        <taxon>Papilionoideae</taxon>
        <taxon>50 kb inversion clade</taxon>
        <taxon>NPAAA clade</taxon>
        <taxon>Hologalegina</taxon>
        <taxon>IRL clade</taxon>
        <taxon>Trifolieae</taxon>
        <taxon>Trifolium</taxon>
    </lineage>
</organism>
<dbReference type="Proteomes" id="UP000265520">
    <property type="component" value="Unassembled WGS sequence"/>
</dbReference>
<name>A0A392TRY1_9FABA</name>
<accession>A0A392TRY1</accession>
<protein>
    <submittedName>
        <fullName evidence="1">Uncharacterized protein</fullName>
    </submittedName>
</protein>
<evidence type="ECO:0000313" key="1">
    <source>
        <dbReference type="EMBL" id="MCI63951.1"/>
    </source>
</evidence>
<dbReference type="EMBL" id="LXQA010646465">
    <property type="protein sequence ID" value="MCI63951.1"/>
    <property type="molecule type" value="Genomic_DNA"/>
</dbReference>